<dbReference type="EMBL" id="CAJFCV020000003">
    <property type="protein sequence ID" value="CAG9105115.1"/>
    <property type="molecule type" value="Genomic_DNA"/>
</dbReference>
<protein>
    <submittedName>
        <fullName evidence="1">(pine wood nematode) hypothetical protein</fullName>
    </submittedName>
</protein>
<evidence type="ECO:0000313" key="1">
    <source>
        <dbReference type="EMBL" id="CAD5219655.1"/>
    </source>
</evidence>
<evidence type="ECO:0000313" key="4">
    <source>
        <dbReference type="Proteomes" id="UP000659654"/>
    </source>
</evidence>
<evidence type="ECO:0000313" key="3">
    <source>
        <dbReference type="Proteomes" id="UP000095284"/>
    </source>
</evidence>
<evidence type="ECO:0000313" key="5">
    <source>
        <dbReference type="WBParaSite" id="BXY_0460900.1"/>
    </source>
</evidence>
<dbReference type="Proteomes" id="UP000659654">
    <property type="component" value="Unassembled WGS sequence"/>
</dbReference>
<sequence length="91" mass="10864">MVESSTKWIWQKDLEKRLKKRKIRVQKHVRDVALPIMTNIIQPIYDGRRTSIKDTTSNPTMPNPRANSIISSKKHNFFWIFSFNSRNYSKL</sequence>
<dbReference type="Proteomes" id="UP000095284">
    <property type="component" value="Unplaced"/>
</dbReference>
<proteinExistence type="predicted"/>
<keyword evidence="4" id="KW-1185">Reference proteome</keyword>
<reference evidence="5" key="1">
    <citation type="submission" date="2016-11" db="UniProtKB">
        <authorList>
            <consortium name="WormBaseParasite"/>
        </authorList>
    </citation>
    <scope>IDENTIFICATION</scope>
</reference>
<dbReference type="WBParaSite" id="BXY_0460900.1">
    <property type="protein sequence ID" value="BXY_0460900.1"/>
    <property type="gene ID" value="BXY_0460900"/>
</dbReference>
<organism evidence="3 5">
    <name type="scientific">Bursaphelenchus xylophilus</name>
    <name type="common">Pinewood nematode worm</name>
    <name type="synonym">Aphelenchoides xylophilus</name>
    <dbReference type="NCBI Taxonomy" id="6326"/>
    <lineage>
        <taxon>Eukaryota</taxon>
        <taxon>Metazoa</taxon>
        <taxon>Ecdysozoa</taxon>
        <taxon>Nematoda</taxon>
        <taxon>Chromadorea</taxon>
        <taxon>Rhabditida</taxon>
        <taxon>Tylenchina</taxon>
        <taxon>Tylenchomorpha</taxon>
        <taxon>Aphelenchoidea</taxon>
        <taxon>Aphelenchoididae</taxon>
        <taxon>Bursaphelenchus</taxon>
    </lineage>
</organism>
<gene>
    <name evidence="1" type="ORF">BXYJ_LOCUS5787</name>
</gene>
<evidence type="ECO:0000313" key="2">
    <source>
        <dbReference type="EMBL" id="CAG9105115.1"/>
    </source>
</evidence>
<accession>A0A1I7RV48</accession>
<reference evidence="2" key="2">
    <citation type="submission" date="2020-08" db="EMBL/GenBank/DDBJ databases">
        <authorList>
            <person name="Kikuchi T."/>
        </authorList>
    </citation>
    <scope>NUCLEOTIDE SEQUENCE</scope>
    <source>
        <strain evidence="1">Ka4C1</strain>
    </source>
</reference>
<dbReference type="AlphaFoldDB" id="A0A1I7RV48"/>
<dbReference type="EMBL" id="CAJFDI010000003">
    <property type="protein sequence ID" value="CAD5219655.1"/>
    <property type="molecule type" value="Genomic_DNA"/>
</dbReference>
<name>A0A1I7RV48_BURXY</name>
<dbReference type="Proteomes" id="UP000582659">
    <property type="component" value="Unassembled WGS sequence"/>
</dbReference>